<dbReference type="AlphaFoldDB" id="A0A9N9AQQ4"/>
<name>A0A9N9AQQ4_9GLOM</name>
<dbReference type="EMBL" id="CAJVPQ010001256">
    <property type="protein sequence ID" value="CAG8541467.1"/>
    <property type="molecule type" value="Genomic_DNA"/>
</dbReference>
<evidence type="ECO:0000313" key="1">
    <source>
        <dbReference type="EMBL" id="CAG8541467.1"/>
    </source>
</evidence>
<reference evidence="1" key="1">
    <citation type="submission" date="2021-06" db="EMBL/GenBank/DDBJ databases">
        <authorList>
            <person name="Kallberg Y."/>
            <person name="Tangrot J."/>
            <person name="Rosling A."/>
        </authorList>
    </citation>
    <scope>NUCLEOTIDE SEQUENCE</scope>
    <source>
        <strain evidence="1">UK204</strain>
    </source>
</reference>
<protein>
    <submittedName>
        <fullName evidence="1">970_t:CDS:1</fullName>
    </submittedName>
</protein>
<proteinExistence type="predicted"/>
<dbReference type="Proteomes" id="UP000789570">
    <property type="component" value="Unassembled WGS sequence"/>
</dbReference>
<evidence type="ECO:0000313" key="2">
    <source>
        <dbReference type="Proteomes" id="UP000789570"/>
    </source>
</evidence>
<sequence length="85" mass="9571">MAIKPLSDKEIKDNMGDLKKKLTGSTTSHVEEILKNLEKSAHQSFMKPLLNIQPVVSEIIQEKCDSFKESEEDLVEISGEILNTQ</sequence>
<keyword evidence="2" id="KW-1185">Reference proteome</keyword>
<accession>A0A9N9AQQ4</accession>
<gene>
    <name evidence="1" type="ORF">FCALED_LOCUS5661</name>
</gene>
<comment type="caution">
    <text evidence="1">The sequence shown here is derived from an EMBL/GenBank/DDBJ whole genome shotgun (WGS) entry which is preliminary data.</text>
</comment>
<organism evidence="1 2">
    <name type="scientific">Funneliformis caledonium</name>
    <dbReference type="NCBI Taxonomy" id="1117310"/>
    <lineage>
        <taxon>Eukaryota</taxon>
        <taxon>Fungi</taxon>
        <taxon>Fungi incertae sedis</taxon>
        <taxon>Mucoromycota</taxon>
        <taxon>Glomeromycotina</taxon>
        <taxon>Glomeromycetes</taxon>
        <taxon>Glomerales</taxon>
        <taxon>Glomeraceae</taxon>
        <taxon>Funneliformis</taxon>
    </lineage>
</organism>
<dbReference type="OrthoDB" id="2442738at2759"/>